<keyword evidence="1" id="KW-0805">Transcription regulation</keyword>
<feature type="domain" description="HTH iclR-type" evidence="4">
    <location>
        <begin position="14"/>
        <end position="76"/>
    </location>
</feature>
<evidence type="ECO:0000259" key="4">
    <source>
        <dbReference type="PROSITE" id="PS51077"/>
    </source>
</evidence>
<dbReference type="InterPro" id="IPR050707">
    <property type="entry name" value="HTH_MetabolicPath_Reg"/>
</dbReference>
<keyword evidence="2" id="KW-0238">DNA-binding</keyword>
<dbReference type="Pfam" id="PF01614">
    <property type="entry name" value="IclR_C"/>
    <property type="match status" value="1"/>
</dbReference>
<reference evidence="6 7" key="1">
    <citation type="submission" date="2024-02" db="EMBL/GenBank/DDBJ databases">
        <title>Expansion and revision of Xanthobacter and proposal of Roseixanthobacter gen. nov.</title>
        <authorList>
            <person name="Soltysiak M.P.M."/>
            <person name="Jalihal A."/>
            <person name="Ory A."/>
            <person name="Chrisophersen C."/>
            <person name="Lee A.D."/>
            <person name="Boulton J."/>
            <person name="Springer M."/>
        </authorList>
    </citation>
    <scope>NUCLEOTIDE SEQUENCE [LARGE SCALE GENOMIC DNA]</scope>
    <source>
        <strain evidence="6 7">23A</strain>
    </source>
</reference>
<dbReference type="Proteomes" id="UP001604002">
    <property type="component" value="Unassembled WGS sequence"/>
</dbReference>
<dbReference type="EMBL" id="JBAFVH010000011">
    <property type="protein sequence ID" value="MFG1374327.1"/>
    <property type="molecule type" value="Genomic_DNA"/>
</dbReference>
<gene>
    <name evidence="6" type="ORF">V5F32_19280</name>
</gene>
<keyword evidence="7" id="KW-1185">Reference proteome</keyword>
<keyword evidence="3" id="KW-0804">Transcription</keyword>
<evidence type="ECO:0000256" key="3">
    <source>
        <dbReference type="ARBA" id="ARBA00023163"/>
    </source>
</evidence>
<dbReference type="SUPFAM" id="SSF46785">
    <property type="entry name" value="Winged helix' DNA-binding domain"/>
    <property type="match status" value="1"/>
</dbReference>
<dbReference type="PROSITE" id="PS51078">
    <property type="entry name" value="ICLR_ED"/>
    <property type="match status" value="1"/>
</dbReference>
<dbReference type="InterPro" id="IPR036390">
    <property type="entry name" value="WH_DNA-bd_sf"/>
</dbReference>
<dbReference type="PANTHER" id="PTHR30136">
    <property type="entry name" value="HELIX-TURN-HELIX TRANSCRIPTIONAL REGULATOR, ICLR FAMILY"/>
    <property type="match status" value="1"/>
</dbReference>
<dbReference type="InterPro" id="IPR014757">
    <property type="entry name" value="Tscrpt_reg_IclR_C"/>
</dbReference>
<evidence type="ECO:0000313" key="7">
    <source>
        <dbReference type="Proteomes" id="UP001604002"/>
    </source>
</evidence>
<evidence type="ECO:0000256" key="1">
    <source>
        <dbReference type="ARBA" id="ARBA00023015"/>
    </source>
</evidence>
<evidence type="ECO:0000313" key="6">
    <source>
        <dbReference type="EMBL" id="MFG1374327.1"/>
    </source>
</evidence>
<dbReference type="Pfam" id="PF09339">
    <property type="entry name" value="HTH_IclR"/>
    <property type="match status" value="1"/>
</dbReference>
<accession>A0ABW7A2X2</accession>
<feature type="domain" description="IclR-ED" evidence="5">
    <location>
        <begin position="77"/>
        <end position="254"/>
    </location>
</feature>
<dbReference type="PROSITE" id="PS51077">
    <property type="entry name" value="HTH_ICLR"/>
    <property type="match status" value="1"/>
</dbReference>
<name>A0ABW7A2X2_9HYPH</name>
<dbReference type="Gene3D" id="1.10.10.10">
    <property type="entry name" value="Winged helix-like DNA-binding domain superfamily/Winged helix DNA-binding domain"/>
    <property type="match status" value="1"/>
</dbReference>
<dbReference type="InterPro" id="IPR005471">
    <property type="entry name" value="Tscrpt_reg_IclR_N"/>
</dbReference>
<evidence type="ECO:0000259" key="5">
    <source>
        <dbReference type="PROSITE" id="PS51078"/>
    </source>
</evidence>
<dbReference type="PANTHER" id="PTHR30136:SF35">
    <property type="entry name" value="HTH-TYPE TRANSCRIPTIONAL REGULATOR RV1719"/>
    <property type="match status" value="1"/>
</dbReference>
<proteinExistence type="predicted"/>
<dbReference type="InterPro" id="IPR036388">
    <property type="entry name" value="WH-like_DNA-bd_sf"/>
</dbReference>
<dbReference type="SUPFAM" id="SSF55781">
    <property type="entry name" value="GAF domain-like"/>
    <property type="match status" value="1"/>
</dbReference>
<dbReference type="RefSeq" id="WP_393993982.1">
    <property type="nucleotide sequence ID" value="NZ_JBAFVH010000011.1"/>
</dbReference>
<organism evidence="6 7">
    <name type="scientific">Xanthobacter oligotrophicus</name>
    <dbReference type="NCBI Taxonomy" id="2607286"/>
    <lineage>
        <taxon>Bacteria</taxon>
        <taxon>Pseudomonadati</taxon>
        <taxon>Pseudomonadota</taxon>
        <taxon>Alphaproteobacteria</taxon>
        <taxon>Hyphomicrobiales</taxon>
        <taxon>Xanthobacteraceae</taxon>
        <taxon>Xanthobacter</taxon>
    </lineage>
</organism>
<dbReference type="Gene3D" id="3.30.450.40">
    <property type="match status" value="1"/>
</dbReference>
<comment type="caution">
    <text evidence="6">The sequence shown here is derived from an EMBL/GenBank/DDBJ whole genome shotgun (WGS) entry which is preliminary data.</text>
</comment>
<protein>
    <submittedName>
        <fullName evidence="6">IclR family transcriptional regulator</fullName>
    </submittedName>
</protein>
<dbReference type="InterPro" id="IPR029016">
    <property type="entry name" value="GAF-like_dom_sf"/>
</dbReference>
<sequence>MSSASEDKEDEGTIRAVERAIAVLNAFSIEQPSMSVIEIQKKVGLSRPTLYRLLATLSAARLVRGEGDPQRFSLDHGVMKFANVWLSTLDTVDLARPLLEALRDSSGETTGIFLLNDVTRICALECKSREAISYSRGLGNAGNITEGATGKAILAALPDDRIETVLDKLARSPDHRAQLLEAVRQTRERGYAISYSEIIDGAVAMASAFRNQKGDVVGSVGLFGPLSRFDDGKVEAASRSLMGVSEQLSSKLGFSPQRAARSR</sequence>
<evidence type="ECO:0000256" key="2">
    <source>
        <dbReference type="ARBA" id="ARBA00023125"/>
    </source>
</evidence>
<dbReference type="SMART" id="SM00346">
    <property type="entry name" value="HTH_ICLR"/>
    <property type="match status" value="1"/>
</dbReference>